<organism evidence="3 4">
    <name type="scientific">Ignavigranum ruoffiae</name>
    <dbReference type="NCBI Taxonomy" id="89093"/>
    <lineage>
        <taxon>Bacteria</taxon>
        <taxon>Bacillati</taxon>
        <taxon>Bacillota</taxon>
        <taxon>Bacilli</taxon>
        <taxon>Lactobacillales</taxon>
        <taxon>Aerococcaceae</taxon>
        <taxon>Ignavigranum</taxon>
    </lineage>
</organism>
<evidence type="ECO:0000259" key="1">
    <source>
        <dbReference type="Pfam" id="PF00534"/>
    </source>
</evidence>
<reference evidence="3 4" key="1">
    <citation type="submission" date="2016-10" db="EMBL/GenBank/DDBJ databases">
        <authorList>
            <person name="de Groot N.N."/>
        </authorList>
    </citation>
    <scope>NUCLEOTIDE SEQUENCE [LARGE SCALE GENOMIC DNA]</scope>
    <source>
        <strain evidence="3 4">DSM 15695</strain>
    </source>
</reference>
<gene>
    <name evidence="3" type="ORF">SAMN04488558_108100</name>
</gene>
<dbReference type="PANTHER" id="PTHR45947:SF3">
    <property type="entry name" value="SULFOQUINOVOSYL TRANSFERASE SQD2"/>
    <property type="match status" value="1"/>
</dbReference>
<dbReference type="AlphaFoldDB" id="A0A1H9F7T4"/>
<dbReference type="GO" id="GO:0016757">
    <property type="term" value="F:glycosyltransferase activity"/>
    <property type="evidence" value="ECO:0007669"/>
    <property type="project" value="UniProtKB-KW"/>
</dbReference>
<evidence type="ECO:0000313" key="4">
    <source>
        <dbReference type="Proteomes" id="UP000198833"/>
    </source>
</evidence>
<protein>
    <submittedName>
        <fullName evidence="3">1,2-diacylglycerol-3-alpha-glucose alpha-1,2-galactosyltransferase</fullName>
    </submittedName>
</protein>
<evidence type="ECO:0000313" key="3">
    <source>
        <dbReference type="EMBL" id="SEQ33929.1"/>
    </source>
</evidence>
<keyword evidence="3" id="KW-0328">Glycosyltransferase</keyword>
<dbReference type="Proteomes" id="UP000198833">
    <property type="component" value="Unassembled WGS sequence"/>
</dbReference>
<keyword evidence="4" id="KW-1185">Reference proteome</keyword>
<proteinExistence type="predicted"/>
<feature type="domain" description="Glycosyl transferase family 1" evidence="1">
    <location>
        <begin position="155"/>
        <end position="312"/>
    </location>
</feature>
<dbReference type="PANTHER" id="PTHR45947">
    <property type="entry name" value="SULFOQUINOVOSYL TRANSFERASE SQD2"/>
    <property type="match status" value="1"/>
</dbReference>
<dbReference type="Gene3D" id="3.40.50.2000">
    <property type="entry name" value="Glycogen Phosphorylase B"/>
    <property type="match status" value="2"/>
</dbReference>
<dbReference type="Pfam" id="PF00534">
    <property type="entry name" value="Glycos_transf_1"/>
    <property type="match status" value="1"/>
</dbReference>
<dbReference type="STRING" id="89093.SAMN04488558_108100"/>
<dbReference type="OrthoDB" id="9802525at2"/>
<dbReference type="InterPro" id="IPR028098">
    <property type="entry name" value="Glyco_trans_4-like_N"/>
</dbReference>
<dbReference type="RefSeq" id="WP_092572304.1">
    <property type="nucleotide sequence ID" value="NZ_FOEN01000008.1"/>
</dbReference>
<dbReference type="InterPro" id="IPR001296">
    <property type="entry name" value="Glyco_trans_1"/>
</dbReference>
<dbReference type="CDD" id="cd03801">
    <property type="entry name" value="GT4_PimA-like"/>
    <property type="match status" value="1"/>
</dbReference>
<sequence length="342" mass="39473">MLRVHMFSTAESVKGQGVGAAYIELIQMLKKYFPNKFAIEINNYQASDISHYHTIDPRYYASTFARKKRGVMVGAVHFLPQTLEGSIKLPRLVQSLMGRYVLSFYQRMDQLVVVNPSFIEELVALGLPREKITYIPNFVSKESFYPQDASQKKGFRQSLNIPEDKLVVLGVGQIQKRKGIDDFVQLAIDNPEIQFVWAGGFSFGQITDGYDKYKQIYENPPANLYFPGIVDREKMNDYYNLADIFLLPSYNELFPMAILEAFSAGTAVMLRDLSLYHAIIDDYYYPCADRQAMHQALNKFQANRQALEDYKAKSLKASEYYSEPNVAKLWEQYYQRIYTQKA</sequence>
<evidence type="ECO:0000259" key="2">
    <source>
        <dbReference type="Pfam" id="PF13439"/>
    </source>
</evidence>
<dbReference type="EMBL" id="FOEN01000008">
    <property type="protein sequence ID" value="SEQ33929.1"/>
    <property type="molecule type" value="Genomic_DNA"/>
</dbReference>
<feature type="domain" description="Glycosyltransferase subfamily 4-like N-terminal" evidence="2">
    <location>
        <begin position="46"/>
        <end position="140"/>
    </location>
</feature>
<name>A0A1H9F7T4_9LACT</name>
<dbReference type="SUPFAM" id="SSF53756">
    <property type="entry name" value="UDP-Glycosyltransferase/glycogen phosphorylase"/>
    <property type="match status" value="1"/>
</dbReference>
<keyword evidence="3" id="KW-0808">Transferase</keyword>
<dbReference type="InterPro" id="IPR050194">
    <property type="entry name" value="Glycosyltransferase_grp1"/>
</dbReference>
<dbReference type="Pfam" id="PF13439">
    <property type="entry name" value="Glyco_transf_4"/>
    <property type="match status" value="1"/>
</dbReference>
<accession>A0A1H9F7T4</accession>